<sequence length="545" mass="59382">MSGRPTLTQALWRDHALSRNVLLFGALAGTIGTIAVGWDHPGAWWLLLLFLPLLLITVIDLAQTHHSLRRNYPGSARLRWFFEWLRPFLRSYIVESDLDGRPFSHDERALVYARAKGDVSTHPFGTELDVYSEEYEWLAHSIAPTRNAERYTRVTVGTDQCSRPYQAARLNISAMSFGALSANAIEALNLGARIGGFYHDTGEGGLSPYHLKHGGDVVWEIGSGYFGCRDAKGDFHPEHFRERAGHDAVVMTEIKLSQGAKPGHGGLLPGAKVTAEIAKIRDVPEGEDCLSPAYHTAFSTPRGLLEFAARMRDLSGGKPVGIKLCVGYPHELFAVVKAMVETEILLDFIVIDGAEGGTGAAPTELSDRVGMPLREGLMLASNALVGTNLKGRVKLAASGKVNSGAAIAMNAALGADWCNAARPFMFSLGCVQSLRCHTDTCPTGIATQSLARQRGLVVPEKAERVARFQKATLDALHDIVVAAGLSTPDEFTPDSLRQRINASEMRSFDELYPFVAPGELLDGARDPRLAAWWRQADPESFARRA</sequence>
<dbReference type="Proteomes" id="UP001184150">
    <property type="component" value="Unassembled WGS sequence"/>
</dbReference>
<dbReference type="InterPro" id="IPR027283">
    <property type="entry name" value="YerD"/>
</dbReference>
<feature type="domain" description="Glutamate synthase" evidence="4">
    <location>
        <begin position="167"/>
        <end position="484"/>
    </location>
</feature>
<dbReference type="InterPro" id="IPR024188">
    <property type="entry name" value="GltB"/>
</dbReference>
<evidence type="ECO:0000256" key="1">
    <source>
        <dbReference type="ARBA" id="ARBA00009716"/>
    </source>
</evidence>
<evidence type="ECO:0000256" key="2">
    <source>
        <dbReference type="PIRNR" id="PIRNR006429"/>
    </source>
</evidence>
<feature type="transmembrane region" description="Helical" evidence="3">
    <location>
        <begin position="44"/>
        <end position="62"/>
    </location>
</feature>
<evidence type="ECO:0000256" key="3">
    <source>
        <dbReference type="SAM" id="Phobius"/>
    </source>
</evidence>
<dbReference type="InterPro" id="IPR002932">
    <property type="entry name" value="Glu_synthdom"/>
</dbReference>
<dbReference type="PANTHER" id="PTHR43819">
    <property type="entry name" value="ARCHAEAL-TYPE GLUTAMATE SYNTHASE [NADPH]"/>
    <property type="match status" value="1"/>
</dbReference>
<dbReference type="PIRSF" id="PIRSF006429">
    <property type="entry name" value="GOGAT_lg_2"/>
    <property type="match status" value="1"/>
</dbReference>
<keyword evidence="3" id="KW-0472">Membrane</keyword>
<keyword evidence="3" id="KW-0812">Transmembrane</keyword>
<proteinExistence type="inferred from homology"/>
<dbReference type="InterPro" id="IPR013785">
    <property type="entry name" value="Aldolase_TIM"/>
</dbReference>
<evidence type="ECO:0000313" key="6">
    <source>
        <dbReference type="Proteomes" id="UP001184150"/>
    </source>
</evidence>
<feature type="transmembrane region" description="Helical" evidence="3">
    <location>
        <begin position="21"/>
        <end position="38"/>
    </location>
</feature>
<dbReference type="EMBL" id="JAVDRD010000007">
    <property type="protein sequence ID" value="MDR6511946.1"/>
    <property type="molecule type" value="Genomic_DNA"/>
</dbReference>
<gene>
    <name evidence="5" type="ORF">J2792_002829</name>
</gene>
<dbReference type="RefSeq" id="WP_309805651.1">
    <property type="nucleotide sequence ID" value="NZ_JAVDRD010000007.1"/>
</dbReference>
<dbReference type="PIRSF" id="PIRSF500060">
    <property type="entry name" value="UCP500060"/>
    <property type="match status" value="1"/>
</dbReference>
<dbReference type="CDD" id="cd02808">
    <property type="entry name" value="GltS_FMN"/>
    <property type="match status" value="1"/>
</dbReference>
<comment type="caution">
    <text evidence="5">The sequence shown here is derived from an EMBL/GenBank/DDBJ whole genome shotgun (WGS) entry which is preliminary data.</text>
</comment>
<dbReference type="Gene3D" id="3.20.20.70">
    <property type="entry name" value="Aldolase class I"/>
    <property type="match status" value="1"/>
</dbReference>
<organism evidence="5 6">
    <name type="scientific">Novosphingobium capsulatum</name>
    <dbReference type="NCBI Taxonomy" id="13688"/>
    <lineage>
        <taxon>Bacteria</taxon>
        <taxon>Pseudomonadati</taxon>
        <taxon>Pseudomonadota</taxon>
        <taxon>Alphaproteobacteria</taxon>
        <taxon>Sphingomonadales</taxon>
        <taxon>Sphingomonadaceae</taxon>
        <taxon>Novosphingobium</taxon>
    </lineage>
</organism>
<dbReference type="Pfam" id="PF01645">
    <property type="entry name" value="Glu_synthase"/>
    <property type="match status" value="1"/>
</dbReference>
<keyword evidence="6" id="KW-1185">Reference proteome</keyword>
<reference evidence="5 6" key="1">
    <citation type="submission" date="2023-07" db="EMBL/GenBank/DDBJ databases">
        <title>Sorghum-associated microbial communities from plants grown in Nebraska, USA.</title>
        <authorList>
            <person name="Schachtman D."/>
        </authorList>
    </citation>
    <scope>NUCLEOTIDE SEQUENCE [LARGE SCALE GENOMIC DNA]</scope>
    <source>
        <strain evidence="5 6">DS1027</strain>
    </source>
</reference>
<keyword evidence="3" id="KW-1133">Transmembrane helix</keyword>
<evidence type="ECO:0000313" key="5">
    <source>
        <dbReference type="EMBL" id="MDR6511946.1"/>
    </source>
</evidence>
<dbReference type="SUPFAM" id="SSF51395">
    <property type="entry name" value="FMN-linked oxidoreductases"/>
    <property type="match status" value="1"/>
</dbReference>
<name>A0ABU1MNP0_9SPHN</name>
<comment type="similarity">
    <text evidence="1 2">Belongs to the glutamate synthase family.</text>
</comment>
<protein>
    <submittedName>
        <fullName evidence="5">Glutamate synthase domain-containing protein 2</fullName>
    </submittedName>
</protein>
<evidence type="ECO:0000259" key="4">
    <source>
        <dbReference type="Pfam" id="PF01645"/>
    </source>
</evidence>
<accession>A0ABU1MNP0</accession>
<dbReference type="PANTHER" id="PTHR43819:SF1">
    <property type="entry name" value="ARCHAEAL-TYPE GLUTAMATE SYNTHASE [NADPH]"/>
    <property type="match status" value="1"/>
</dbReference>